<feature type="transmembrane region" description="Helical" evidence="1">
    <location>
        <begin position="46"/>
        <end position="66"/>
    </location>
</feature>
<dbReference type="EMBL" id="CABPRZ010000002">
    <property type="protein sequence ID" value="VVD73216.1"/>
    <property type="molecule type" value="Genomic_DNA"/>
</dbReference>
<organism evidence="3 4">
    <name type="scientific">Pandoraea terrae</name>
    <dbReference type="NCBI Taxonomy" id="1537710"/>
    <lineage>
        <taxon>Bacteria</taxon>
        <taxon>Pseudomonadati</taxon>
        <taxon>Pseudomonadota</taxon>
        <taxon>Betaproteobacteria</taxon>
        <taxon>Burkholderiales</taxon>
        <taxon>Burkholderiaceae</taxon>
        <taxon>Pandoraea</taxon>
    </lineage>
</organism>
<protein>
    <submittedName>
        <fullName evidence="3">Fatty acid desaturase</fullName>
    </submittedName>
</protein>
<feature type="transmembrane region" description="Helical" evidence="1">
    <location>
        <begin position="224"/>
        <end position="242"/>
    </location>
</feature>
<dbReference type="RefSeq" id="WP_150695625.1">
    <property type="nucleotide sequence ID" value="NZ_CABPRZ010000002.1"/>
</dbReference>
<keyword evidence="1" id="KW-0472">Membrane</keyword>
<evidence type="ECO:0000256" key="1">
    <source>
        <dbReference type="SAM" id="Phobius"/>
    </source>
</evidence>
<accession>A0A5E4SBH6</accession>
<evidence type="ECO:0000259" key="2">
    <source>
        <dbReference type="Pfam" id="PF00487"/>
    </source>
</evidence>
<evidence type="ECO:0000313" key="3">
    <source>
        <dbReference type="EMBL" id="VVD73216.1"/>
    </source>
</evidence>
<feature type="transmembrane region" description="Helical" evidence="1">
    <location>
        <begin position="72"/>
        <end position="91"/>
    </location>
</feature>
<feature type="domain" description="Fatty acid desaturase" evidence="2">
    <location>
        <begin position="75"/>
        <end position="315"/>
    </location>
</feature>
<keyword evidence="1" id="KW-0812">Transmembrane</keyword>
<dbReference type="AlphaFoldDB" id="A0A5E4SBH6"/>
<keyword evidence="4" id="KW-1185">Reference proteome</keyword>
<dbReference type="InterPro" id="IPR005804">
    <property type="entry name" value="FA_desaturase_dom"/>
</dbReference>
<name>A0A5E4SBH6_9BURK</name>
<proteinExistence type="predicted"/>
<dbReference type="Pfam" id="PF00487">
    <property type="entry name" value="FA_desaturase"/>
    <property type="match status" value="1"/>
</dbReference>
<keyword evidence="1" id="KW-1133">Transmembrane helix</keyword>
<reference evidence="3 4" key="1">
    <citation type="submission" date="2019-08" db="EMBL/GenBank/DDBJ databases">
        <authorList>
            <person name="Peeters C."/>
        </authorList>
    </citation>
    <scope>NUCLEOTIDE SEQUENCE [LARGE SCALE GENOMIC DNA]</scope>
    <source>
        <strain evidence="3 4">LMG 30175</strain>
    </source>
</reference>
<evidence type="ECO:0000313" key="4">
    <source>
        <dbReference type="Proteomes" id="UP000414233"/>
    </source>
</evidence>
<dbReference type="OrthoDB" id="5464927at2"/>
<gene>
    <name evidence="3" type="ORF">PTE30175_00679</name>
</gene>
<dbReference type="Proteomes" id="UP000414233">
    <property type="component" value="Unassembled WGS sequence"/>
</dbReference>
<sequence length="345" mass="38275">MPHPAEPQCADLITELAPLSTGPTALATAHAPASLRRTQPLRLNRWLIGLVAAAGLWQWFGLPFMLDAFGGAAAWTLLPVLLLTPMHWGLIHESIHGQLRPAAKANEAAGRALSVLLALPYDIMRFGHLLHHRFTRQPFDRPDVLPADHRGSHAVAWLNYQMRLLGGMWVTELVAPLLAWVPVRHLPQLAERAMGRAPEDDAVRRRVVTFVGDPARRKRIRRDFAITLLCVALAVWAYGPWWPVFACSLAARGIWLSIADNLPHYGVALDEPARARNFRTSSVGRALLLNQNLHRVHHLYPTAPWHTLPAIAAAHPTPGPQIPYFQAAIRQFGGPVMAHRPPSRS</sequence>
<dbReference type="GO" id="GO:0006629">
    <property type="term" value="P:lipid metabolic process"/>
    <property type="evidence" value="ECO:0007669"/>
    <property type="project" value="InterPro"/>
</dbReference>